<feature type="signal peptide" evidence="12">
    <location>
        <begin position="1"/>
        <end position="30"/>
    </location>
</feature>
<comment type="subcellular location">
    <subcellularLocation>
        <location evidence="1 10">Cell outer membrane</location>
        <topology evidence="1 10">Multi-pass membrane protein</topology>
    </subcellularLocation>
</comment>
<dbReference type="Gene3D" id="2.170.130.10">
    <property type="entry name" value="TonB-dependent receptor, plug domain"/>
    <property type="match status" value="1"/>
</dbReference>
<keyword evidence="12" id="KW-0732">Signal</keyword>
<dbReference type="Pfam" id="PF07715">
    <property type="entry name" value="Plug"/>
    <property type="match status" value="1"/>
</dbReference>
<keyword evidence="8 15" id="KW-0675">Receptor</keyword>
<dbReference type="RefSeq" id="WP_161037005.1">
    <property type="nucleotide sequence ID" value="NZ_WWCL01000006.1"/>
</dbReference>
<dbReference type="PROSITE" id="PS52016">
    <property type="entry name" value="TONB_DEPENDENT_REC_3"/>
    <property type="match status" value="1"/>
</dbReference>
<keyword evidence="16" id="KW-1185">Reference proteome</keyword>
<gene>
    <name evidence="15" type="ORF">GTP23_21450</name>
</gene>
<dbReference type="InterPro" id="IPR000531">
    <property type="entry name" value="Beta-barrel_TonB"/>
</dbReference>
<evidence type="ECO:0000259" key="14">
    <source>
        <dbReference type="Pfam" id="PF07715"/>
    </source>
</evidence>
<evidence type="ECO:0000256" key="10">
    <source>
        <dbReference type="PROSITE-ProRule" id="PRU01360"/>
    </source>
</evidence>
<evidence type="ECO:0000256" key="3">
    <source>
        <dbReference type="ARBA" id="ARBA00022448"/>
    </source>
</evidence>
<evidence type="ECO:0000256" key="5">
    <source>
        <dbReference type="ARBA" id="ARBA00022692"/>
    </source>
</evidence>
<dbReference type="InterPro" id="IPR037066">
    <property type="entry name" value="Plug_dom_sf"/>
</dbReference>
<evidence type="ECO:0000313" key="15">
    <source>
        <dbReference type="EMBL" id="MYN47611.1"/>
    </source>
</evidence>
<keyword evidence="3 10" id="KW-0813">Transport</keyword>
<dbReference type="AlphaFoldDB" id="A0A845I5X6"/>
<evidence type="ECO:0000259" key="13">
    <source>
        <dbReference type="Pfam" id="PF00593"/>
    </source>
</evidence>
<proteinExistence type="inferred from homology"/>
<comment type="caution">
    <text evidence="15">The sequence shown here is derived from an EMBL/GenBank/DDBJ whole genome shotgun (WGS) entry which is preliminary data.</text>
</comment>
<dbReference type="Proteomes" id="UP000444316">
    <property type="component" value="Unassembled WGS sequence"/>
</dbReference>
<evidence type="ECO:0000256" key="1">
    <source>
        <dbReference type="ARBA" id="ARBA00004571"/>
    </source>
</evidence>
<evidence type="ECO:0000256" key="8">
    <source>
        <dbReference type="ARBA" id="ARBA00023170"/>
    </source>
</evidence>
<reference evidence="15" key="1">
    <citation type="submission" date="2019-12" db="EMBL/GenBank/DDBJ databases">
        <title>Novel species isolated from a subtropical stream in China.</title>
        <authorList>
            <person name="Lu H."/>
        </authorList>
    </citation>
    <scope>NUCLEOTIDE SEQUENCE [LARGE SCALE GENOMIC DNA]</scope>
    <source>
        <strain evidence="15">FT93W</strain>
    </source>
</reference>
<dbReference type="InterPro" id="IPR039426">
    <property type="entry name" value="TonB-dep_rcpt-like"/>
</dbReference>
<dbReference type="InterPro" id="IPR036942">
    <property type="entry name" value="Beta-barrel_TonB_sf"/>
</dbReference>
<organism evidence="15 16">
    <name type="scientific">Duganella fentianensis</name>
    <dbReference type="NCBI Taxonomy" id="2692177"/>
    <lineage>
        <taxon>Bacteria</taxon>
        <taxon>Pseudomonadati</taxon>
        <taxon>Pseudomonadota</taxon>
        <taxon>Betaproteobacteria</taxon>
        <taxon>Burkholderiales</taxon>
        <taxon>Oxalobacteraceae</taxon>
        <taxon>Telluria group</taxon>
        <taxon>Duganella</taxon>
    </lineage>
</organism>
<protein>
    <submittedName>
        <fullName evidence="15">TonB-dependent receptor</fullName>
    </submittedName>
</protein>
<accession>A0A845I5X6</accession>
<keyword evidence="4 10" id="KW-1134">Transmembrane beta strand</keyword>
<evidence type="ECO:0000256" key="2">
    <source>
        <dbReference type="ARBA" id="ARBA00009810"/>
    </source>
</evidence>
<evidence type="ECO:0000256" key="4">
    <source>
        <dbReference type="ARBA" id="ARBA00022452"/>
    </source>
</evidence>
<feature type="chain" id="PRO_5033047349" evidence="12">
    <location>
        <begin position="31"/>
        <end position="727"/>
    </location>
</feature>
<feature type="domain" description="TonB-dependent receptor plug" evidence="14">
    <location>
        <begin position="64"/>
        <end position="154"/>
    </location>
</feature>
<dbReference type="SUPFAM" id="SSF56935">
    <property type="entry name" value="Porins"/>
    <property type="match status" value="1"/>
</dbReference>
<dbReference type="GO" id="GO:0015344">
    <property type="term" value="F:siderophore uptake transmembrane transporter activity"/>
    <property type="evidence" value="ECO:0007669"/>
    <property type="project" value="TreeGrafter"/>
</dbReference>
<evidence type="ECO:0000256" key="6">
    <source>
        <dbReference type="ARBA" id="ARBA00023077"/>
    </source>
</evidence>
<dbReference type="GO" id="GO:0009279">
    <property type="term" value="C:cell outer membrane"/>
    <property type="evidence" value="ECO:0007669"/>
    <property type="project" value="UniProtKB-SubCell"/>
</dbReference>
<keyword evidence="7 10" id="KW-0472">Membrane</keyword>
<comment type="similarity">
    <text evidence="2 10 11">Belongs to the TonB-dependent receptor family.</text>
</comment>
<dbReference type="Gene3D" id="2.40.170.20">
    <property type="entry name" value="TonB-dependent receptor, beta-barrel domain"/>
    <property type="match status" value="1"/>
</dbReference>
<evidence type="ECO:0000256" key="9">
    <source>
        <dbReference type="ARBA" id="ARBA00023237"/>
    </source>
</evidence>
<dbReference type="EMBL" id="WWCL01000006">
    <property type="protein sequence ID" value="MYN47611.1"/>
    <property type="molecule type" value="Genomic_DNA"/>
</dbReference>
<evidence type="ECO:0000256" key="11">
    <source>
        <dbReference type="RuleBase" id="RU003357"/>
    </source>
</evidence>
<evidence type="ECO:0000256" key="12">
    <source>
        <dbReference type="SAM" id="SignalP"/>
    </source>
</evidence>
<dbReference type="PANTHER" id="PTHR30069">
    <property type="entry name" value="TONB-DEPENDENT OUTER MEMBRANE RECEPTOR"/>
    <property type="match status" value="1"/>
</dbReference>
<keyword evidence="5 10" id="KW-0812">Transmembrane</keyword>
<name>A0A845I5X6_9BURK</name>
<keyword evidence="9 10" id="KW-0998">Cell outer membrane</keyword>
<dbReference type="InterPro" id="IPR012910">
    <property type="entry name" value="Plug_dom"/>
</dbReference>
<sequence length="727" mass="79320">MKNKKSDTLVPVRLMLNTAIGLALCSGAWAHEANQLPQLPTVTVIGEKVSEFGMSIDGKNLSSRRLATNDTATLLDGVPGISLYSGGGVSSLPAINGLADDRLKITVDGMSITSACPNHMNPALSYIDPAALSQINVYAGIVPVSQGGDSIGGAIAVKSTPPLFAKANEGIKTSGNFTAFERSNGDVNGVSLQANAATENFSIGYTGNTVDAENYKDGKGKEVAASRYKVRNNALKFATVSGQDLWTLALGWQDIPFQGYPNQSMDMTSNKSFSINASYAGSFNWGTVDARAFRQHVRHKMDVLSDKAAAAGFPVADSYMPMDTDAVDLGYSIIATAPLNESQIVRFGHEFHRYTLNDWWPPLVGSMGMAPNTFWNVNGGRRDRLALFSELDTKLSNKLSTQLGARVERVAMNTGKVQGYYEADAPFGDAYQTDSATFNTKDHKRNDVNWDLTASARYLNNSSATYDSGFSRKTRSPNMHERYTWSNEAMMAGLMNNWFGDLNSYVGNLNLKPEVAYSFKANADWHDAEHRDWQVKMSPFYTYVKDYINAVPNTSTNPYNMSGILGRQSLTFANQNAYLYGVDVSGKKLLGKAYGEWTILASLSYTRGKTTNGENLYNIMPLNSRLVIEHTLGSWSNTLETVLVGAKDKLNAVRAEQGTAGYSVANYRTSYKLNSSVKFDAGIDNVFNRQYDLPLGGLEYVSANMTNAPRPLRAMGRSVNIGISISY</sequence>
<evidence type="ECO:0000256" key="7">
    <source>
        <dbReference type="ARBA" id="ARBA00023136"/>
    </source>
</evidence>
<dbReference type="GO" id="GO:0044718">
    <property type="term" value="P:siderophore transmembrane transport"/>
    <property type="evidence" value="ECO:0007669"/>
    <property type="project" value="TreeGrafter"/>
</dbReference>
<feature type="domain" description="TonB-dependent receptor-like beta-barrel" evidence="13">
    <location>
        <begin position="231"/>
        <end position="686"/>
    </location>
</feature>
<dbReference type="Pfam" id="PF00593">
    <property type="entry name" value="TonB_dep_Rec_b-barrel"/>
    <property type="match status" value="1"/>
</dbReference>
<keyword evidence="6 11" id="KW-0798">TonB box</keyword>
<evidence type="ECO:0000313" key="16">
    <source>
        <dbReference type="Proteomes" id="UP000444316"/>
    </source>
</evidence>
<dbReference type="PANTHER" id="PTHR30069:SF49">
    <property type="entry name" value="OUTER MEMBRANE PROTEIN C"/>
    <property type="match status" value="1"/>
</dbReference>